<organism evidence="2 3">
    <name type="scientific">Drechslerella dactyloides</name>
    <name type="common">Nematode-trapping fungus</name>
    <name type="synonym">Arthrobotrys dactyloides</name>
    <dbReference type="NCBI Taxonomy" id="74499"/>
    <lineage>
        <taxon>Eukaryota</taxon>
        <taxon>Fungi</taxon>
        <taxon>Dikarya</taxon>
        <taxon>Ascomycota</taxon>
        <taxon>Pezizomycotina</taxon>
        <taxon>Orbiliomycetes</taxon>
        <taxon>Orbiliales</taxon>
        <taxon>Orbiliaceae</taxon>
        <taxon>Drechslerella</taxon>
    </lineage>
</organism>
<feature type="region of interest" description="Disordered" evidence="1">
    <location>
        <begin position="198"/>
        <end position="238"/>
    </location>
</feature>
<dbReference type="EMBL" id="JAQGDS010000002">
    <property type="protein sequence ID" value="KAJ6263217.1"/>
    <property type="molecule type" value="Genomic_DNA"/>
</dbReference>
<name>A0AAD6J6N5_DREDA</name>
<comment type="caution">
    <text evidence="2">The sequence shown here is derived from an EMBL/GenBank/DDBJ whole genome shotgun (WGS) entry which is preliminary data.</text>
</comment>
<dbReference type="AlphaFoldDB" id="A0AAD6J6N5"/>
<protein>
    <submittedName>
        <fullName evidence="2">Uncharacterized protein</fullName>
    </submittedName>
</protein>
<dbReference type="InterPro" id="IPR011009">
    <property type="entry name" value="Kinase-like_dom_sf"/>
</dbReference>
<evidence type="ECO:0000313" key="3">
    <source>
        <dbReference type="Proteomes" id="UP001221413"/>
    </source>
</evidence>
<keyword evidence="3" id="KW-1185">Reference proteome</keyword>
<gene>
    <name evidence="2" type="ORF">Dda_1778</name>
</gene>
<feature type="compositionally biased region" description="Polar residues" evidence="1">
    <location>
        <begin position="209"/>
        <end position="222"/>
    </location>
</feature>
<dbReference type="Proteomes" id="UP001221413">
    <property type="component" value="Unassembled WGS sequence"/>
</dbReference>
<reference evidence="2" key="1">
    <citation type="submission" date="2023-01" db="EMBL/GenBank/DDBJ databases">
        <title>The chitinases involved in constricting ring structure development in the nematode-trapping fungus Drechslerella dactyloides.</title>
        <authorList>
            <person name="Wang R."/>
            <person name="Zhang L."/>
            <person name="Tang P."/>
            <person name="Li S."/>
            <person name="Liang L."/>
        </authorList>
    </citation>
    <scope>NUCLEOTIDE SEQUENCE</scope>
    <source>
        <strain evidence="2">YMF1.00031</strain>
    </source>
</reference>
<evidence type="ECO:0000256" key="1">
    <source>
        <dbReference type="SAM" id="MobiDB-lite"/>
    </source>
</evidence>
<sequence length="487" mass="55050">MLRQIPRRQTVPSLKSLDEAEESYLVACELGLHAKFIQHLCTPLNLAFPKIFGLQKYRFGDVQATETSSEAGERLIPDFAVSILSANSAPQLILVGELKCFWTLDLNPEQPDLQAKLEKPLGQLGAYMNSFGLKYGFLSTYSYTEFVRRDDNYRWSISAPVKRDAQNPSLRECLLYIVWLAKTNGHEFTSGLPNQRVVLGQESGPASDRPSTSRDQPYQMPTGSAEEPSGSRGKAADPMLPTEQLTRLQLSGDSTFTGVGGRHKAAPVKENVKPKSLDDIQIPPSLSEPSSLLDPPALKPTAVEFRMKDTGSIDTCQLLDEITVDKERAVYHCSWGRKNAVLKWWDQDEEFAEWRFKNECTARSCFPNSRYIPAIYAAGEVVRGPLNPGFIILMEFREGEIFSPWHWSRMDGQERGLFVNSLRDAFRRFRERNLTHHDAQANVLWDTETSRLCVIDWEECTTMEDYKSPESYEIHSIMTGCIGFGQS</sequence>
<accession>A0AAD6J6N5</accession>
<dbReference type="SUPFAM" id="SSF56112">
    <property type="entry name" value="Protein kinase-like (PK-like)"/>
    <property type="match status" value="1"/>
</dbReference>
<proteinExistence type="predicted"/>
<evidence type="ECO:0000313" key="2">
    <source>
        <dbReference type="EMBL" id="KAJ6263217.1"/>
    </source>
</evidence>